<dbReference type="PANTHER" id="PTHR36507:SF1">
    <property type="entry name" value="BLL1555 PROTEIN"/>
    <property type="match status" value="1"/>
</dbReference>
<dbReference type="InterPro" id="IPR000923">
    <property type="entry name" value="BlueCu_1"/>
</dbReference>
<feature type="compositionally biased region" description="Low complexity" evidence="3">
    <location>
        <begin position="38"/>
        <end position="53"/>
    </location>
</feature>
<keyword evidence="1" id="KW-0479">Metal-binding</keyword>
<feature type="region of interest" description="Disordered" evidence="3">
    <location>
        <begin position="38"/>
        <end position="108"/>
    </location>
</feature>
<evidence type="ECO:0000259" key="4">
    <source>
        <dbReference type="Pfam" id="PF00127"/>
    </source>
</evidence>
<dbReference type="STRING" id="1237085.Ngar_c22770"/>
<protein>
    <submittedName>
        <fullName evidence="5">Putative blue (Type 1) copper domain protein</fullName>
    </submittedName>
</protein>
<evidence type="ECO:0000256" key="3">
    <source>
        <dbReference type="SAM" id="MobiDB-lite"/>
    </source>
</evidence>
<dbReference type="RefSeq" id="WP_015019742.1">
    <property type="nucleotide sequence ID" value="NC_018719.1"/>
</dbReference>
<dbReference type="GO" id="GO:0005507">
    <property type="term" value="F:copper ion binding"/>
    <property type="evidence" value="ECO:0007669"/>
    <property type="project" value="InterPro"/>
</dbReference>
<keyword evidence="6" id="KW-1185">Reference proteome</keyword>
<evidence type="ECO:0000313" key="5">
    <source>
        <dbReference type="EMBL" id="AFU59207.1"/>
    </source>
</evidence>
<feature type="compositionally biased region" description="Acidic residues" evidence="3">
    <location>
        <begin position="54"/>
        <end position="63"/>
    </location>
</feature>
<accession>K0IKY1</accession>
<dbReference type="Gene3D" id="2.60.40.420">
    <property type="entry name" value="Cupredoxins - blue copper proteins"/>
    <property type="match status" value="1"/>
</dbReference>
<dbReference type="Pfam" id="PF00127">
    <property type="entry name" value="Copper-bind"/>
    <property type="match status" value="1"/>
</dbReference>
<dbReference type="AlphaFoldDB" id="K0IKY1"/>
<organism evidence="5 6">
    <name type="scientific">Nitrososphaera gargensis (strain Ga9.2)</name>
    <dbReference type="NCBI Taxonomy" id="1237085"/>
    <lineage>
        <taxon>Archaea</taxon>
        <taxon>Nitrososphaerota</taxon>
        <taxon>Nitrososphaeria</taxon>
        <taxon>Nitrososphaerales</taxon>
        <taxon>Nitrososphaeraceae</taxon>
        <taxon>Nitrososphaera</taxon>
    </lineage>
</organism>
<evidence type="ECO:0000256" key="1">
    <source>
        <dbReference type="ARBA" id="ARBA00022723"/>
    </source>
</evidence>
<proteinExistence type="predicted"/>
<dbReference type="InParanoid" id="K0IKY1"/>
<feature type="compositionally biased region" description="Polar residues" evidence="3">
    <location>
        <begin position="96"/>
        <end position="108"/>
    </location>
</feature>
<dbReference type="GO" id="GO:0009055">
    <property type="term" value="F:electron transfer activity"/>
    <property type="evidence" value="ECO:0007669"/>
    <property type="project" value="InterPro"/>
</dbReference>
<dbReference type="GeneID" id="68748965"/>
<dbReference type="EMBL" id="CP002408">
    <property type="protein sequence ID" value="AFU59207.1"/>
    <property type="molecule type" value="Genomic_DNA"/>
</dbReference>
<dbReference type="SUPFAM" id="SSF49503">
    <property type="entry name" value="Cupredoxins"/>
    <property type="match status" value="1"/>
</dbReference>
<dbReference type="HOGENOM" id="CLU_759957_0_0_2"/>
<sequence length="364" mass="38840">MNNRKIVLLAGLSAAIIAGTVLVQPSIYAPASGSYNATTAANNDNNSTSTTTSDDSELTTFEEEAIKAGEEFEDNNTTATTSANATASNETSISNETTNMDQETSAAAATGDNKTIVLQGTVSSPGEEAGPFQIIDLLPPTLDGNIYTGWVSFTATKPILVAPLHTYNVANETLDPRFGELFVFPGIPNGTMIAPAITMPDYATQNEINSDIPMPKTYSATVPFTASGLSVGRLDGKQFLVSYTLYATVHLAETVDNVDSAITNQTQVKGIEAIIVSRAAFLNDTAYSPNPIEIKRGDTVTWVNKDFDQHTVTSGSFGEKDAGDEFDSGYMGPQTTFSHTFKQKGEFEYFCELHPNMGGVVKVE</sequence>
<feature type="domain" description="Blue (type 1) copper" evidence="4">
    <location>
        <begin position="283"/>
        <end position="363"/>
    </location>
</feature>
<evidence type="ECO:0000256" key="2">
    <source>
        <dbReference type="ARBA" id="ARBA00023008"/>
    </source>
</evidence>
<dbReference type="KEGG" id="nga:Ngar_c22770"/>
<dbReference type="BioCyc" id="CNIT1237085:G1324-2275-MONOMER"/>
<dbReference type="InterPro" id="IPR008972">
    <property type="entry name" value="Cupredoxin"/>
</dbReference>
<keyword evidence="2" id="KW-0186">Copper</keyword>
<evidence type="ECO:0000313" key="6">
    <source>
        <dbReference type="Proteomes" id="UP000008037"/>
    </source>
</evidence>
<name>K0IKY1_NITGG</name>
<dbReference type="InterPro" id="IPR052721">
    <property type="entry name" value="ET_Amicyanin"/>
</dbReference>
<feature type="compositionally biased region" description="Low complexity" evidence="3">
    <location>
        <begin position="75"/>
        <end position="95"/>
    </location>
</feature>
<dbReference type="Proteomes" id="UP000008037">
    <property type="component" value="Chromosome"/>
</dbReference>
<gene>
    <name evidence="5" type="ordered locus">Ngar_c22770</name>
</gene>
<dbReference type="PANTHER" id="PTHR36507">
    <property type="entry name" value="BLL1555 PROTEIN"/>
    <property type="match status" value="1"/>
</dbReference>
<reference evidence="5 6" key="1">
    <citation type="journal article" date="2012" name="Environ. Microbiol.">
        <title>The genome of the ammonia-oxidizing Candidatus Nitrososphaera gargensis: insights into metabolic versatility and environmental adaptations.</title>
        <authorList>
            <person name="Spang A."/>
            <person name="Poehlein A."/>
            <person name="Offre P."/>
            <person name="Zumbragel S."/>
            <person name="Haider S."/>
            <person name="Rychlik N."/>
            <person name="Nowka B."/>
            <person name="Schmeisser C."/>
            <person name="Lebedeva E.V."/>
            <person name="Rattei T."/>
            <person name="Bohm C."/>
            <person name="Schmid M."/>
            <person name="Galushko A."/>
            <person name="Hatzenpichler R."/>
            <person name="Weinmaier T."/>
            <person name="Daniel R."/>
            <person name="Schleper C."/>
            <person name="Spieck E."/>
            <person name="Streit W."/>
            <person name="Wagner M."/>
        </authorList>
    </citation>
    <scope>NUCLEOTIDE SEQUENCE [LARGE SCALE GENOMIC DNA]</scope>
    <source>
        <strain evidence="6">Ga9.2</strain>
    </source>
</reference>